<accession>A0A1I8IVI5</accession>
<evidence type="ECO:0000313" key="2">
    <source>
        <dbReference type="WBParaSite" id="maker-uti_cns_0017412-snap-gene-0.3-mRNA-1"/>
    </source>
</evidence>
<protein>
    <submittedName>
        <fullName evidence="2">Integrin-alpha FG-GAP repeat-containing protein 2</fullName>
    </submittedName>
</protein>
<dbReference type="GO" id="GO:0032006">
    <property type="term" value="P:regulation of TOR signaling"/>
    <property type="evidence" value="ECO:0007669"/>
    <property type="project" value="TreeGrafter"/>
</dbReference>
<organism evidence="1 2">
    <name type="scientific">Macrostomum lignano</name>
    <dbReference type="NCBI Taxonomy" id="282301"/>
    <lineage>
        <taxon>Eukaryota</taxon>
        <taxon>Metazoa</taxon>
        <taxon>Spiralia</taxon>
        <taxon>Lophotrochozoa</taxon>
        <taxon>Platyhelminthes</taxon>
        <taxon>Rhabditophora</taxon>
        <taxon>Macrostomorpha</taxon>
        <taxon>Macrostomida</taxon>
        <taxon>Macrostomidae</taxon>
        <taxon>Macrostomum</taxon>
    </lineage>
</organism>
<name>A0A1I8IVI5_9PLAT</name>
<dbReference type="PANTHER" id="PTHR16317">
    <property type="entry name" value="INTEGRIN ALPHA REPEAT DOMAIN-CONTAINING"/>
    <property type="match status" value="1"/>
</dbReference>
<sequence>IKLLLQSSIRQVDFVEKLELSGISVRSQSLVCLADVDNDGCCELLLASSKQLATSSEAFSEAKLRDETYLCRVLVYKGESTTPAMETEPVGSVSCLAVGDLLNDGGRNLLLVCCAEGDAHLIEVSRDPSGGDKLSPALRAGYRLAPNGRHLLIADIDADGRNELVVATSDRLVFSYRASQSELTPLQRWELVSQIGSLSLHEENPAVPAGPRHVLVSQQGGAYVTLCVGEPCPLTGVEGSLPLVTPITSDRRHFPTTEIVCGVRRSRVPSASAPPYMAMCTLDGSLLLLDGVSDKQIWSLQVTHQLFGLAKLDLTNDAAEEVILCSWDGMSYIVNHHKEVVKFQFPEPCLFFAAGCYGFNGRDLPVLLYGTFDCRLVMYTGICLEAIPAYPLLGASDDVDEGLARLADRTGLSRAALVRMLLYDRDAVDRLMESL</sequence>
<reference evidence="2" key="1">
    <citation type="submission" date="2016-11" db="UniProtKB">
        <authorList>
            <consortium name="WormBaseParasite"/>
        </authorList>
    </citation>
    <scope>IDENTIFICATION</scope>
</reference>
<dbReference type="InterPro" id="IPR031793">
    <property type="entry name" value="KICSTOR_ITFG2"/>
</dbReference>
<dbReference type="WBParaSite" id="maker-uti_cns_0017412-snap-gene-0.3-mRNA-1">
    <property type="protein sequence ID" value="maker-uti_cns_0017412-snap-gene-0.3-mRNA-1"/>
    <property type="gene ID" value="maker-uti_cns_0017412-snap-gene-0.3"/>
</dbReference>
<dbReference type="SUPFAM" id="SSF69318">
    <property type="entry name" value="Integrin alpha N-terminal domain"/>
    <property type="match status" value="1"/>
</dbReference>
<dbReference type="AlphaFoldDB" id="A0A1I8IVI5"/>
<dbReference type="PANTHER" id="PTHR16317:SF1">
    <property type="entry name" value="KICSTOR COMPLEX PROTEIN ITFG2"/>
    <property type="match status" value="1"/>
</dbReference>
<dbReference type="Proteomes" id="UP000095280">
    <property type="component" value="Unplaced"/>
</dbReference>
<dbReference type="Pfam" id="PF15907">
    <property type="entry name" value="Itfg2"/>
    <property type="match status" value="2"/>
</dbReference>
<dbReference type="InterPro" id="IPR028994">
    <property type="entry name" value="Integrin_alpha_N"/>
</dbReference>
<keyword evidence="1" id="KW-1185">Reference proteome</keyword>
<evidence type="ECO:0000313" key="1">
    <source>
        <dbReference type="Proteomes" id="UP000095280"/>
    </source>
</evidence>
<proteinExistence type="predicted"/>